<reference evidence="3 4" key="1">
    <citation type="submission" date="2016-10" db="EMBL/GenBank/DDBJ databases">
        <authorList>
            <person name="de Groot N.N."/>
        </authorList>
    </citation>
    <scope>NUCLEOTIDE SEQUENCE [LARGE SCALE GENOMIC DNA]</scope>
    <source>
        <strain evidence="1 4">CBS 141442</strain>
        <strain evidence="2 3">PYCC 4715</strain>
    </source>
</reference>
<organism evidence="2 3">
    <name type="scientific">Sungouiella intermedia</name>
    <dbReference type="NCBI Taxonomy" id="45354"/>
    <lineage>
        <taxon>Eukaryota</taxon>
        <taxon>Fungi</taxon>
        <taxon>Dikarya</taxon>
        <taxon>Ascomycota</taxon>
        <taxon>Saccharomycotina</taxon>
        <taxon>Pichiomycetes</taxon>
        <taxon>Metschnikowiaceae</taxon>
        <taxon>Sungouiella</taxon>
    </lineage>
</organism>
<dbReference type="EMBL" id="LT635764">
    <property type="protein sequence ID" value="SGZ50081.1"/>
    <property type="molecule type" value="Genomic_DNA"/>
</dbReference>
<gene>
    <name evidence="2" type="ORF">SAMEA4029009_CIC11G00000003034</name>
    <name evidence="1" type="ORF">SAMEA4029010_CIC11G00000005732</name>
</gene>
<evidence type="ECO:0000313" key="1">
    <source>
        <dbReference type="EMBL" id="SGZ46874.1"/>
    </source>
</evidence>
<dbReference type="AlphaFoldDB" id="A0A1L0BF78"/>
<name>A0A1L0BF78_9ASCO</name>
<evidence type="ECO:0000313" key="3">
    <source>
        <dbReference type="Proteomes" id="UP000182259"/>
    </source>
</evidence>
<accession>A0A1L0BF78</accession>
<keyword evidence="4" id="KW-1185">Reference proteome</keyword>
<proteinExistence type="predicted"/>
<protein>
    <submittedName>
        <fullName evidence="2">CIC11C00000003034</fullName>
    </submittedName>
    <submittedName>
        <fullName evidence="1">CIC11C00000005732</fullName>
    </submittedName>
</protein>
<dbReference type="Proteomes" id="UP000182334">
    <property type="component" value="Chromosome I"/>
</dbReference>
<evidence type="ECO:0000313" key="2">
    <source>
        <dbReference type="EMBL" id="SGZ50081.1"/>
    </source>
</evidence>
<dbReference type="EMBL" id="LT635756">
    <property type="protein sequence ID" value="SGZ46874.1"/>
    <property type="molecule type" value="Genomic_DNA"/>
</dbReference>
<dbReference type="Proteomes" id="UP000182259">
    <property type="component" value="Chromosome I"/>
</dbReference>
<dbReference type="OrthoDB" id="4094177at2759"/>
<sequence length="66" mass="7896">MNFDYSLEASFVSARKKSDATQSLASTEKKVEYPKLDLNDITREYERYKRKLSDERLMDLREMLQL</sequence>
<evidence type="ECO:0000313" key="4">
    <source>
        <dbReference type="Proteomes" id="UP000182334"/>
    </source>
</evidence>